<dbReference type="AlphaFoldDB" id="A0ABD5UCG9"/>
<sequence>MRELFEELGSYEAKGELLLAGAVPDHRHWYRKKTSDEALPAELQTSDTTFIGRPMCATVDWPEYNERLTRSYYTTTTYTSASFLLDAWTPGRWNNETEQTEWFDGASETWGTNNPLPGYADIEALSLFVDVDLNDEVKASRHDDQAVTTDSFDRSTVETAIEFTVDRFTTLTDERGCIFCLDSGGGFYVMLPPAVTRPFFDALDSLAVRPESRGAFVDDLVTRFNQWLGEVEAGFLESTPSAVDMLKFDAVNNKNRQFKPPLSVHTTYDVVVHPLSPSSPRYARLPLQDVTAEHIDAARRWAATFTADREEFRAAARRLAALLFPEAYTVRGETVQGTVQAWVNAHEEAVTEKRQATEEATLRRQTDPRVFDETGDSPSGIPGSVTPYFHEVEKAIDDLDTEAVAEATIVTAWNDNKGGGSDKRHFYPVWGPDSNGSATFVNLAGGFAIDTGAGNALIGKPKMALIAVEGDSYHGGAASGADWRRGVQYLREVFGFDVPAHVPERGTKKPDGTIYERTPLWALCDAAVTFGTCSRDDLIEKTSEDGATYWDLPAPWVYNATLEALDEVSIDHNRQRRGTGTTKRSPRRILEQTRSTSDSPAGETPPDEWVDDVLLDLLGG</sequence>
<evidence type="ECO:0000313" key="2">
    <source>
        <dbReference type="EMBL" id="MFC6837230.1"/>
    </source>
</evidence>
<dbReference type="EMBL" id="JBHSXM010000001">
    <property type="protein sequence ID" value="MFC6837230.1"/>
    <property type="molecule type" value="Genomic_DNA"/>
</dbReference>
<feature type="region of interest" description="Disordered" evidence="1">
    <location>
        <begin position="350"/>
        <end position="384"/>
    </location>
</feature>
<name>A0ABD5UCG9_9EURY</name>
<accession>A0ABD5UCG9</accession>
<comment type="caution">
    <text evidence="2">The sequence shown here is derived from an EMBL/GenBank/DDBJ whole genome shotgun (WGS) entry which is preliminary data.</text>
</comment>
<feature type="region of interest" description="Disordered" evidence="1">
    <location>
        <begin position="572"/>
        <end position="611"/>
    </location>
</feature>
<reference evidence="2 3" key="1">
    <citation type="journal article" date="2019" name="Int. J. Syst. Evol. Microbiol.">
        <title>The Global Catalogue of Microorganisms (GCM) 10K type strain sequencing project: providing services to taxonomists for standard genome sequencing and annotation.</title>
        <authorList>
            <consortium name="The Broad Institute Genomics Platform"/>
            <consortium name="The Broad Institute Genome Sequencing Center for Infectious Disease"/>
            <person name="Wu L."/>
            <person name="Ma J."/>
        </authorList>
    </citation>
    <scope>NUCLEOTIDE SEQUENCE [LARGE SCALE GENOMIC DNA]</scope>
    <source>
        <strain evidence="2 3">PSRA2</strain>
    </source>
</reference>
<feature type="compositionally biased region" description="Basic and acidic residues" evidence="1">
    <location>
        <begin position="350"/>
        <end position="372"/>
    </location>
</feature>
<keyword evidence="3" id="KW-1185">Reference proteome</keyword>
<evidence type="ECO:0000256" key="1">
    <source>
        <dbReference type="SAM" id="MobiDB-lite"/>
    </source>
</evidence>
<evidence type="ECO:0000313" key="3">
    <source>
        <dbReference type="Proteomes" id="UP001596406"/>
    </source>
</evidence>
<dbReference type="Proteomes" id="UP001596406">
    <property type="component" value="Unassembled WGS sequence"/>
</dbReference>
<gene>
    <name evidence="2" type="ORF">ACFQHK_12005</name>
</gene>
<dbReference type="RefSeq" id="WP_304448897.1">
    <property type="nucleotide sequence ID" value="NZ_JARRAH010000001.1"/>
</dbReference>
<organism evidence="2 3">
    <name type="scientific">Halomarina ordinaria</name>
    <dbReference type="NCBI Taxonomy" id="3033939"/>
    <lineage>
        <taxon>Archaea</taxon>
        <taxon>Methanobacteriati</taxon>
        <taxon>Methanobacteriota</taxon>
        <taxon>Stenosarchaea group</taxon>
        <taxon>Halobacteria</taxon>
        <taxon>Halobacteriales</taxon>
        <taxon>Natronomonadaceae</taxon>
        <taxon>Halomarina</taxon>
    </lineage>
</organism>
<protein>
    <submittedName>
        <fullName evidence="2">Uncharacterized protein</fullName>
    </submittedName>
</protein>
<proteinExistence type="predicted"/>